<feature type="region of interest" description="Disordered" evidence="1">
    <location>
        <begin position="232"/>
        <end position="255"/>
    </location>
</feature>
<dbReference type="SUPFAM" id="SSF141868">
    <property type="entry name" value="EAL domain-like"/>
    <property type="match status" value="1"/>
</dbReference>
<dbReference type="Proteomes" id="UP000604117">
    <property type="component" value="Unassembled WGS sequence"/>
</dbReference>
<dbReference type="InterPro" id="IPR050706">
    <property type="entry name" value="Cyclic-di-GMP_PDE-like"/>
</dbReference>
<evidence type="ECO:0000313" key="3">
    <source>
        <dbReference type="EMBL" id="GIF74040.1"/>
    </source>
</evidence>
<dbReference type="PANTHER" id="PTHR33121:SF76">
    <property type="entry name" value="SIGNALING PROTEIN"/>
    <property type="match status" value="1"/>
</dbReference>
<protein>
    <recommendedName>
        <fullName evidence="2">EAL domain-containing protein</fullName>
    </recommendedName>
</protein>
<reference evidence="3 4" key="1">
    <citation type="submission" date="2021-01" db="EMBL/GenBank/DDBJ databases">
        <title>Whole genome shotgun sequence of Asanoa siamensis NBRC 107932.</title>
        <authorList>
            <person name="Komaki H."/>
            <person name="Tamura T."/>
        </authorList>
    </citation>
    <scope>NUCLEOTIDE SEQUENCE [LARGE SCALE GENOMIC DNA]</scope>
    <source>
        <strain evidence="3 4">NBRC 107932</strain>
    </source>
</reference>
<name>A0ABQ4CRZ8_9ACTN</name>
<keyword evidence="4" id="KW-1185">Reference proteome</keyword>
<dbReference type="Pfam" id="PF00563">
    <property type="entry name" value="EAL"/>
    <property type="match status" value="1"/>
</dbReference>
<dbReference type="SMART" id="SM00052">
    <property type="entry name" value="EAL"/>
    <property type="match status" value="1"/>
</dbReference>
<evidence type="ECO:0000259" key="2">
    <source>
        <dbReference type="PROSITE" id="PS50883"/>
    </source>
</evidence>
<dbReference type="CDD" id="cd01948">
    <property type="entry name" value="EAL"/>
    <property type="match status" value="1"/>
</dbReference>
<feature type="compositionally biased region" description="Pro residues" evidence="1">
    <location>
        <begin position="236"/>
        <end position="245"/>
    </location>
</feature>
<sequence>MVGVAEEFERLIAGRLVTTVFQPIVRLSQGGAVAYEALVRGPAGSPLASADSLLEQAYRTGRVSEFDWVARASACRAALAAGLPLDVPLFLNIEPLALDSDCPADLSDDIERAYRDLTIVLEVTERSLDRDPATLVGGVARVRSAVGGLAVDDVGSNRATLTMLSILEPDVIKLEDRIVQEEPSAHTAEVLECAWIQAERTGALLLAEGVEEPGQVDIAREVGATLVQGYHLGDPGPIPPDPRPTAEPLRLPDRPRWTTRTPFDAAGSGVPHRSGARLLARLAERIEKVMAGENAGVLLALLPDAEMFDAARRDRLARLRRRGVLTGVLGRGLPVEPGDNIRGGQRGVEEHLRGQWATVALGPHTAVALLARAATAGEYEYIVTYDRARVEAAARSLLGRLGPRAV</sequence>
<gene>
    <name evidence="3" type="ORF">Asi02nite_35580</name>
</gene>
<proteinExistence type="predicted"/>
<dbReference type="Gene3D" id="3.20.20.450">
    <property type="entry name" value="EAL domain"/>
    <property type="match status" value="1"/>
</dbReference>
<feature type="domain" description="EAL" evidence="2">
    <location>
        <begin position="1"/>
        <end position="249"/>
    </location>
</feature>
<evidence type="ECO:0000256" key="1">
    <source>
        <dbReference type="SAM" id="MobiDB-lite"/>
    </source>
</evidence>
<dbReference type="PROSITE" id="PS50883">
    <property type="entry name" value="EAL"/>
    <property type="match status" value="1"/>
</dbReference>
<dbReference type="PANTHER" id="PTHR33121">
    <property type="entry name" value="CYCLIC DI-GMP PHOSPHODIESTERASE PDEF"/>
    <property type="match status" value="1"/>
</dbReference>
<comment type="caution">
    <text evidence="3">The sequence shown here is derived from an EMBL/GenBank/DDBJ whole genome shotgun (WGS) entry which is preliminary data.</text>
</comment>
<dbReference type="EMBL" id="BONE01000026">
    <property type="protein sequence ID" value="GIF74040.1"/>
    <property type="molecule type" value="Genomic_DNA"/>
</dbReference>
<organism evidence="3 4">
    <name type="scientific">Asanoa siamensis</name>
    <dbReference type="NCBI Taxonomy" id="926357"/>
    <lineage>
        <taxon>Bacteria</taxon>
        <taxon>Bacillati</taxon>
        <taxon>Actinomycetota</taxon>
        <taxon>Actinomycetes</taxon>
        <taxon>Micromonosporales</taxon>
        <taxon>Micromonosporaceae</taxon>
        <taxon>Asanoa</taxon>
    </lineage>
</organism>
<dbReference type="InterPro" id="IPR001633">
    <property type="entry name" value="EAL_dom"/>
</dbReference>
<dbReference type="RefSeq" id="WP_203714354.1">
    <property type="nucleotide sequence ID" value="NZ_BONE01000026.1"/>
</dbReference>
<evidence type="ECO:0000313" key="4">
    <source>
        <dbReference type="Proteomes" id="UP000604117"/>
    </source>
</evidence>
<dbReference type="InterPro" id="IPR035919">
    <property type="entry name" value="EAL_sf"/>
</dbReference>
<accession>A0ABQ4CRZ8</accession>